<dbReference type="AlphaFoldDB" id="A0A934Q9M2"/>
<gene>
    <name evidence="1" type="ORF">JD292_01235</name>
</gene>
<comment type="caution">
    <text evidence="1">The sequence shown here is derived from an EMBL/GenBank/DDBJ whole genome shotgun (WGS) entry which is preliminary data.</text>
</comment>
<proteinExistence type="predicted"/>
<evidence type="ECO:0008006" key="3">
    <source>
        <dbReference type="Google" id="ProtNLM"/>
    </source>
</evidence>
<keyword evidence="2" id="KW-1185">Reference proteome</keyword>
<dbReference type="Proteomes" id="UP000618733">
    <property type="component" value="Unassembled WGS sequence"/>
</dbReference>
<protein>
    <recommendedName>
        <fullName evidence="3">CBS domain-containing protein</fullName>
    </recommendedName>
</protein>
<evidence type="ECO:0000313" key="2">
    <source>
        <dbReference type="Proteomes" id="UP000618733"/>
    </source>
</evidence>
<dbReference type="RefSeq" id="WP_200130908.1">
    <property type="nucleotide sequence ID" value="NZ_JAEHOI010000001.1"/>
</dbReference>
<dbReference type="EMBL" id="JAEHOI010000001">
    <property type="protein sequence ID" value="MBK0420704.1"/>
    <property type="molecule type" value="Genomic_DNA"/>
</dbReference>
<name>A0A934Q9M2_9MICO</name>
<evidence type="ECO:0000313" key="1">
    <source>
        <dbReference type="EMBL" id="MBK0420704.1"/>
    </source>
</evidence>
<organism evidence="1 2">
    <name type="scientific">Leucobacter edaphi</name>
    <dbReference type="NCBI Taxonomy" id="2796472"/>
    <lineage>
        <taxon>Bacteria</taxon>
        <taxon>Bacillati</taxon>
        <taxon>Actinomycetota</taxon>
        <taxon>Actinomycetes</taxon>
        <taxon>Micrococcales</taxon>
        <taxon>Microbacteriaceae</taxon>
        <taxon>Leucobacter</taxon>
    </lineage>
</organism>
<sequence length="240" mass="26616">MNDPQLSNAARFIDAYNRVDRQLEGKQSDTDYVSFSKRVRASKLLVAPTRDVLLDYAELRNVILHTRGSHTGDPIAEPRDRVVEEFERIADQLENPPRVASVMPNQQVGVLDETSDSGEFLDLVREHNFSQAPVRMGDGSLELITTNAVARWLASEYLAFSGAAIEHASLGEVLKFSEAEDKVLVRSREMTVVQAWRVFAGLENNTPPQALAITHSGKVSEKPLALVVRSDLPALLKVLL</sequence>
<accession>A0A934Q9M2</accession>
<reference evidence="1" key="1">
    <citation type="submission" date="2020-12" db="EMBL/GenBank/DDBJ databases">
        <title>Leucobacter sp. CAS2, isolated from Chromium sludge.</title>
        <authorList>
            <person name="Xu Z."/>
        </authorList>
    </citation>
    <scope>NUCLEOTIDE SEQUENCE</scope>
    <source>
        <strain evidence="1">CSA2</strain>
    </source>
</reference>